<keyword evidence="2" id="KW-0326">Glycosidase</keyword>
<accession>A0A9D1P367</accession>
<name>A0A9D1P367_9FIRM</name>
<dbReference type="SUPFAM" id="SSF53590">
    <property type="entry name" value="Nucleoside hydrolase"/>
    <property type="match status" value="1"/>
</dbReference>
<evidence type="ECO:0000256" key="2">
    <source>
        <dbReference type="ARBA" id="ARBA00023295"/>
    </source>
</evidence>
<evidence type="ECO:0000313" key="4">
    <source>
        <dbReference type="EMBL" id="HIV25711.1"/>
    </source>
</evidence>
<gene>
    <name evidence="4" type="ORF">IAB71_08065</name>
</gene>
<evidence type="ECO:0000313" key="5">
    <source>
        <dbReference type="Proteomes" id="UP000824169"/>
    </source>
</evidence>
<dbReference type="PANTHER" id="PTHR12304">
    <property type="entry name" value="INOSINE-URIDINE PREFERRING NUCLEOSIDE HYDROLASE"/>
    <property type="match status" value="1"/>
</dbReference>
<dbReference type="GO" id="GO:0006152">
    <property type="term" value="P:purine nucleoside catabolic process"/>
    <property type="evidence" value="ECO:0007669"/>
    <property type="project" value="TreeGrafter"/>
</dbReference>
<proteinExistence type="predicted"/>
<dbReference type="InterPro" id="IPR001910">
    <property type="entry name" value="Inosine/uridine_hydrolase_dom"/>
</dbReference>
<protein>
    <submittedName>
        <fullName evidence="4">Nucleoside hydrolase</fullName>
    </submittedName>
</protein>
<dbReference type="Gene3D" id="3.90.245.10">
    <property type="entry name" value="Ribonucleoside hydrolase-like"/>
    <property type="match status" value="1"/>
</dbReference>
<reference evidence="4" key="2">
    <citation type="journal article" date="2021" name="PeerJ">
        <title>Extensive microbial diversity within the chicken gut microbiome revealed by metagenomics and culture.</title>
        <authorList>
            <person name="Gilroy R."/>
            <person name="Ravi A."/>
            <person name="Getino M."/>
            <person name="Pursley I."/>
            <person name="Horton D.L."/>
            <person name="Alikhan N.F."/>
            <person name="Baker D."/>
            <person name="Gharbi K."/>
            <person name="Hall N."/>
            <person name="Watson M."/>
            <person name="Adriaenssens E.M."/>
            <person name="Foster-Nyarko E."/>
            <person name="Jarju S."/>
            <person name="Secka A."/>
            <person name="Antonio M."/>
            <person name="Oren A."/>
            <person name="Chaudhuri R.R."/>
            <person name="La Ragione R."/>
            <person name="Hildebrand F."/>
            <person name="Pallen M.J."/>
        </authorList>
    </citation>
    <scope>NUCLEOTIDE SEQUENCE</scope>
    <source>
        <strain evidence="4">CHK188-20938</strain>
    </source>
</reference>
<dbReference type="GO" id="GO:0008477">
    <property type="term" value="F:purine nucleosidase activity"/>
    <property type="evidence" value="ECO:0007669"/>
    <property type="project" value="TreeGrafter"/>
</dbReference>
<evidence type="ECO:0000256" key="1">
    <source>
        <dbReference type="ARBA" id="ARBA00022801"/>
    </source>
</evidence>
<dbReference type="AlphaFoldDB" id="A0A9D1P367"/>
<feature type="domain" description="Inosine/uridine-preferring nucleoside hydrolase" evidence="3">
    <location>
        <begin position="7"/>
        <end position="312"/>
    </location>
</feature>
<dbReference type="GO" id="GO:0005829">
    <property type="term" value="C:cytosol"/>
    <property type="evidence" value="ECO:0007669"/>
    <property type="project" value="TreeGrafter"/>
</dbReference>
<dbReference type="InterPro" id="IPR036452">
    <property type="entry name" value="Ribo_hydro-like"/>
</dbReference>
<sequence>MNAKRKVIIDCDPGIDDALALMLALSSPELEILGITVVSGNVPAAMGAENALKVLDWMHRPDIPVYLGEERPLIRPYVDAADTHGENGLGNLVCPQVTKVRPRRGAVEFLAEALTEASETGSPVSVIALGPLTNLARLIQRHPECFAGLDEFVSMGGNYRSHGNCSPVAEYNYWCDPHAARTVFEAFASLPSLQGRLLHMVGLDVTRQIVLTPNLRDYFCRLDPELGALIRSMTDFYMDFHWQQEGLIGCVINDPLAVAYFLRRDLCHGFSAYTTVETEGICLGQSVVDACGFWKKAPNSRVLTETDPLGFMELFFSRLLKKSPEELGPMLASLMGGGSL</sequence>
<evidence type="ECO:0000259" key="3">
    <source>
        <dbReference type="Pfam" id="PF01156"/>
    </source>
</evidence>
<reference evidence="4" key="1">
    <citation type="submission" date="2020-10" db="EMBL/GenBank/DDBJ databases">
        <authorList>
            <person name="Gilroy R."/>
        </authorList>
    </citation>
    <scope>NUCLEOTIDE SEQUENCE</scope>
    <source>
        <strain evidence="4">CHK188-20938</strain>
    </source>
</reference>
<keyword evidence="1 4" id="KW-0378">Hydrolase</keyword>
<dbReference type="EMBL" id="DVOO01000024">
    <property type="protein sequence ID" value="HIV25711.1"/>
    <property type="molecule type" value="Genomic_DNA"/>
</dbReference>
<comment type="caution">
    <text evidence="4">The sequence shown here is derived from an EMBL/GenBank/DDBJ whole genome shotgun (WGS) entry which is preliminary data.</text>
</comment>
<dbReference type="PANTHER" id="PTHR12304:SF4">
    <property type="entry name" value="URIDINE NUCLEOSIDASE"/>
    <property type="match status" value="1"/>
</dbReference>
<dbReference type="Proteomes" id="UP000824169">
    <property type="component" value="Unassembled WGS sequence"/>
</dbReference>
<organism evidence="4 5">
    <name type="scientific">Candidatus Scatomonas pullistercoris</name>
    <dbReference type="NCBI Taxonomy" id="2840920"/>
    <lineage>
        <taxon>Bacteria</taxon>
        <taxon>Bacillati</taxon>
        <taxon>Bacillota</taxon>
        <taxon>Clostridia</taxon>
        <taxon>Lachnospirales</taxon>
        <taxon>Lachnospiraceae</taxon>
        <taxon>Lachnospiraceae incertae sedis</taxon>
        <taxon>Candidatus Scatomonas</taxon>
    </lineage>
</organism>
<dbReference type="InterPro" id="IPR023186">
    <property type="entry name" value="IUNH"/>
</dbReference>
<dbReference type="Pfam" id="PF01156">
    <property type="entry name" value="IU_nuc_hydro"/>
    <property type="match status" value="1"/>
</dbReference>